<evidence type="ECO:0000256" key="3">
    <source>
        <dbReference type="ARBA" id="ARBA00004496"/>
    </source>
</evidence>
<comment type="caution">
    <text evidence="18">The sequence shown here is derived from an EMBL/GenBank/DDBJ whole genome shotgun (WGS) entry which is preliminary data.</text>
</comment>
<keyword evidence="10" id="KW-0649">Protein kinase inhibitor</keyword>
<organism evidence="18 19">
    <name type="scientific">Scyliorhinus torazame</name>
    <name type="common">Cloudy catshark</name>
    <name type="synonym">Catulus torazame</name>
    <dbReference type="NCBI Taxonomy" id="75743"/>
    <lineage>
        <taxon>Eukaryota</taxon>
        <taxon>Metazoa</taxon>
        <taxon>Chordata</taxon>
        <taxon>Craniata</taxon>
        <taxon>Vertebrata</taxon>
        <taxon>Chondrichthyes</taxon>
        <taxon>Elasmobranchii</taxon>
        <taxon>Galeomorphii</taxon>
        <taxon>Galeoidea</taxon>
        <taxon>Carcharhiniformes</taxon>
        <taxon>Scyliorhinidae</taxon>
        <taxon>Scyliorhinus</taxon>
    </lineage>
</organism>
<comment type="function">
    <text evidence="15">Important regulator of cell cycle progression. Inhibits the kinase activity of CDK2 bound to cyclin A, but has little inhibitory activity on CDK2 bound to SPDYA. Involved in G1 arrest. Potent inhibitor of cyclin E- and cyclin A-CDK2 complexes. Forms a complex with cyclin type D-CDK4 complexes and is involved in the assembly, stability, and modulation of CCND1-CDK4 complex activation. Acts either as an inhibitor or an activator of cyclin type D-CDK4 complexes depending on its phosphorylation state and/or stoichometry.</text>
</comment>
<dbReference type="GO" id="GO:0051087">
    <property type="term" value="F:protein-folding chaperone binding"/>
    <property type="evidence" value="ECO:0007669"/>
    <property type="project" value="TreeGrafter"/>
</dbReference>
<dbReference type="GO" id="GO:0008285">
    <property type="term" value="P:negative regulation of cell population proliferation"/>
    <property type="evidence" value="ECO:0007669"/>
    <property type="project" value="TreeGrafter"/>
</dbReference>
<dbReference type="STRING" id="75743.A0A401PYL0"/>
<evidence type="ECO:0000313" key="19">
    <source>
        <dbReference type="Proteomes" id="UP000288216"/>
    </source>
</evidence>
<keyword evidence="9" id="KW-0832">Ubl conjugation</keyword>
<feature type="domain" description="Cyclin-dependent kinase inhibitor" evidence="17">
    <location>
        <begin position="33"/>
        <end position="80"/>
    </location>
</feature>
<dbReference type="GO" id="GO:0005768">
    <property type="term" value="C:endosome"/>
    <property type="evidence" value="ECO:0007669"/>
    <property type="project" value="UniProtKB-SubCell"/>
</dbReference>
<evidence type="ECO:0000256" key="10">
    <source>
        <dbReference type="ARBA" id="ARBA00023013"/>
    </source>
</evidence>
<keyword evidence="12" id="KW-0131">Cell cycle</keyword>
<evidence type="ECO:0000256" key="8">
    <source>
        <dbReference type="ARBA" id="ARBA00022753"/>
    </source>
</evidence>
<dbReference type="EMBL" id="BFAA01014345">
    <property type="protein sequence ID" value="GCB78133.1"/>
    <property type="molecule type" value="Genomic_DNA"/>
</dbReference>
<evidence type="ECO:0000256" key="13">
    <source>
        <dbReference type="ARBA" id="ARBA00031903"/>
    </source>
</evidence>
<dbReference type="OrthoDB" id="6373236at2759"/>
<name>A0A401PYL0_SCYTO</name>
<evidence type="ECO:0000256" key="2">
    <source>
        <dbReference type="ARBA" id="ARBA00004177"/>
    </source>
</evidence>
<comment type="subcellular location">
    <subcellularLocation>
        <location evidence="3">Cytoplasm</location>
    </subcellularLocation>
    <subcellularLocation>
        <location evidence="2">Endosome</location>
    </subcellularLocation>
    <subcellularLocation>
        <location evidence="1">Nucleus</location>
    </subcellularLocation>
</comment>
<dbReference type="GO" id="GO:0045930">
    <property type="term" value="P:negative regulation of mitotic cell cycle"/>
    <property type="evidence" value="ECO:0007669"/>
    <property type="project" value="TreeGrafter"/>
</dbReference>
<dbReference type="InterPro" id="IPR044898">
    <property type="entry name" value="CDI_dom_sf"/>
</dbReference>
<keyword evidence="7" id="KW-0597">Phosphoprotein</keyword>
<keyword evidence="8" id="KW-0967">Endosome</keyword>
<sequence>RKMSNVRISNGSPSLERMAAREAGHPKPSACRNLFGPVNHDELNRDLEQKQREIREQDSRRWNYDFERDTPLDGIYKWEAAERKDVPNFYWRPPREQVSAADGSVDVNGNQALVYVGTLAGDTLTARPQQKDAVSETTEHFTDSKEQCCGVRKRAASMDAFPEAKRMNTQTEAEWSASSPSLSALEKTPKKSISSGHQT</sequence>
<feature type="compositionally biased region" description="Polar residues" evidence="16">
    <location>
        <begin position="167"/>
        <end position="182"/>
    </location>
</feature>
<dbReference type="OMA" id="THLRDQK"/>
<dbReference type="Proteomes" id="UP000288216">
    <property type="component" value="Unassembled WGS sequence"/>
</dbReference>
<evidence type="ECO:0000259" key="17">
    <source>
        <dbReference type="Pfam" id="PF02234"/>
    </source>
</evidence>
<proteinExistence type="inferred from homology"/>
<evidence type="ECO:0000256" key="9">
    <source>
        <dbReference type="ARBA" id="ARBA00022843"/>
    </source>
</evidence>
<evidence type="ECO:0000256" key="14">
    <source>
        <dbReference type="ARBA" id="ARBA00031925"/>
    </source>
</evidence>
<evidence type="ECO:0000256" key="12">
    <source>
        <dbReference type="ARBA" id="ARBA00023306"/>
    </source>
</evidence>
<dbReference type="PANTHER" id="PTHR10265:SF9">
    <property type="entry name" value="CYCLIN-DEPENDENT KINASE INHIBITOR 1B"/>
    <property type="match status" value="1"/>
</dbReference>
<evidence type="ECO:0000256" key="6">
    <source>
        <dbReference type="ARBA" id="ARBA00022490"/>
    </source>
</evidence>
<evidence type="ECO:0000256" key="4">
    <source>
        <dbReference type="ARBA" id="ARBA00006726"/>
    </source>
</evidence>
<keyword evidence="11" id="KW-0539">Nucleus</keyword>
<feature type="region of interest" description="Disordered" evidence="16">
    <location>
        <begin position="1"/>
        <end position="38"/>
    </location>
</feature>
<evidence type="ECO:0000256" key="7">
    <source>
        <dbReference type="ARBA" id="ARBA00022553"/>
    </source>
</evidence>
<dbReference type="GO" id="GO:0000082">
    <property type="term" value="P:G1/S transition of mitotic cell cycle"/>
    <property type="evidence" value="ECO:0007669"/>
    <property type="project" value="TreeGrafter"/>
</dbReference>
<evidence type="ECO:0000256" key="1">
    <source>
        <dbReference type="ARBA" id="ARBA00004123"/>
    </source>
</evidence>
<evidence type="ECO:0000256" key="16">
    <source>
        <dbReference type="SAM" id="MobiDB-lite"/>
    </source>
</evidence>
<feature type="compositionally biased region" description="Polar residues" evidence="16">
    <location>
        <begin position="1"/>
        <end position="13"/>
    </location>
</feature>
<evidence type="ECO:0000256" key="15">
    <source>
        <dbReference type="ARBA" id="ARBA00045727"/>
    </source>
</evidence>
<dbReference type="GO" id="GO:0004861">
    <property type="term" value="F:cyclin-dependent protein serine/threonine kinase inhibitor activity"/>
    <property type="evidence" value="ECO:0007669"/>
    <property type="project" value="InterPro"/>
</dbReference>
<gene>
    <name evidence="18" type="ORF">scyTo_0019365</name>
</gene>
<feature type="non-terminal residue" evidence="18">
    <location>
        <position position="1"/>
    </location>
</feature>
<evidence type="ECO:0000313" key="18">
    <source>
        <dbReference type="EMBL" id="GCB78133.1"/>
    </source>
</evidence>
<reference evidence="18 19" key="1">
    <citation type="journal article" date="2018" name="Nat. Ecol. Evol.">
        <title>Shark genomes provide insights into elasmobranch evolution and the origin of vertebrates.</title>
        <authorList>
            <person name="Hara Y"/>
            <person name="Yamaguchi K"/>
            <person name="Onimaru K"/>
            <person name="Kadota M"/>
            <person name="Koyanagi M"/>
            <person name="Keeley SD"/>
            <person name="Tatsumi K"/>
            <person name="Tanaka K"/>
            <person name="Motone F"/>
            <person name="Kageyama Y"/>
            <person name="Nozu R"/>
            <person name="Adachi N"/>
            <person name="Nishimura O"/>
            <person name="Nakagawa R"/>
            <person name="Tanegashima C"/>
            <person name="Kiyatake I"/>
            <person name="Matsumoto R"/>
            <person name="Murakumo K"/>
            <person name="Nishida K"/>
            <person name="Terakita A"/>
            <person name="Kuratani S"/>
            <person name="Sato K"/>
            <person name="Hyodo S Kuraku.S."/>
        </authorList>
    </citation>
    <scope>NUCLEOTIDE SEQUENCE [LARGE SCALE GENOMIC DNA]</scope>
</reference>
<feature type="region of interest" description="Disordered" evidence="16">
    <location>
        <begin position="161"/>
        <end position="199"/>
    </location>
</feature>
<protein>
    <recommendedName>
        <fullName evidence="5">Cyclin-dependent kinase inhibitor 1B</fullName>
    </recommendedName>
    <alternativeName>
        <fullName evidence="14">Cyclin-dependent kinase inhibitor p27</fullName>
    </alternativeName>
    <alternativeName>
        <fullName evidence="13">p27Kip1</fullName>
    </alternativeName>
</protein>
<evidence type="ECO:0000256" key="11">
    <source>
        <dbReference type="ARBA" id="ARBA00023242"/>
    </source>
</evidence>
<comment type="similarity">
    <text evidence="4">Belongs to the CDI family.</text>
</comment>
<dbReference type="InterPro" id="IPR003175">
    <property type="entry name" value="CDI_dom"/>
</dbReference>
<keyword evidence="6" id="KW-0963">Cytoplasm</keyword>
<dbReference type="Pfam" id="PF02234">
    <property type="entry name" value="CDI"/>
    <property type="match status" value="1"/>
</dbReference>
<keyword evidence="19" id="KW-1185">Reference proteome</keyword>
<evidence type="ECO:0000256" key="5">
    <source>
        <dbReference type="ARBA" id="ARBA00014547"/>
    </source>
</evidence>
<dbReference type="Gene3D" id="4.10.365.10">
    <property type="entry name" value="p27"/>
    <property type="match status" value="1"/>
</dbReference>
<dbReference type="PANTHER" id="PTHR10265">
    <property type="entry name" value="CYCLIN-DEPENDENT KINASE INHIBITOR 1"/>
    <property type="match status" value="1"/>
</dbReference>
<dbReference type="GO" id="GO:0005634">
    <property type="term" value="C:nucleus"/>
    <property type="evidence" value="ECO:0007669"/>
    <property type="project" value="UniProtKB-SubCell"/>
</dbReference>
<accession>A0A401PYL0</accession>
<dbReference type="AlphaFoldDB" id="A0A401PYL0"/>